<proteinExistence type="predicted"/>
<sequence>MFHTTPSKPHPLHHPELLEQILIQTHLSLSILPLMLTSFPPLPKPSLHLLNLRTVSKFWYTTITTSPTLQRLTFRNPSIYTPSHGSLSQRQNIISSLQDCFLEEMDVYVENRLRRRKRPGDREDTTTTTSNKIPWMHLITTSQKIPWTYLTQPVVKTVFIDFDLQYRDAVLEVPWEVYKSSFDSEYANNNPEKKIKWKGNRLILYHERGITTNFVVEMVGESLDRLRGYEGVDEDFWVFFQIWIRFGMVEGGGDGESDEGGRMECISWFPSKGLLLMG</sequence>
<organism evidence="1 2">
    <name type="scientific">Orbilia oligospora</name>
    <name type="common">Nematode-trapping fungus</name>
    <name type="synonym">Arthrobotrys oligospora</name>
    <dbReference type="NCBI Taxonomy" id="2813651"/>
    <lineage>
        <taxon>Eukaryota</taxon>
        <taxon>Fungi</taxon>
        <taxon>Dikarya</taxon>
        <taxon>Ascomycota</taxon>
        <taxon>Pezizomycotina</taxon>
        <taxon>Orbiliomycetes</taxon>
        <taxon>Orbiliales</taxon>
        <taxon>Orbiliaceae</taxon>
        <taxon>Orbilia</taxon>
    </lineage>
</organism>
<comment type="caution">
    <text evidence="1">The sequence shown here is derived from an EMBL/GenBank/DDBJ whole genome shotgun (WGS) entry which is preliminary data.</text>
</comment>
<evidence type="ECO:0000313" key="1">
    <source>
        <dbReference type="EMBL" id="KAF3185334.1"/>
    </source>
</evidence>
<dbReference type="AlphaFoldDB" id="A0A7C8PZE7"/>
<name>A0A7C8PZE7_ORBOL</name>
<reference evidence="1 2" key="1">
    <citation type="submission" date="2019-06" db="EMBL/GenBank/DDBJ databases">
        <authorList>
            <person name="Palmer J.M."/>
        </authorList>
    </citation>
    <scope>NUCLEOTIDE SEQUENCE [LARGE SCALE GENOMIC DNA]</scope>
    <source>
        <strain evidence="1 2">TWF788</strain>
    </source>
</reference>
<gene>
    <name evidence="1" type="ORF">TWF788_004654</name>
</gene>
<dbReference type="Proteomes" id="UP000479691">
    <property type="component" value="Unassembled WGS sequence"/>
</dbReference>
<protein>
    <recommendedName>
        <fullName evidence="3">F-box domain-containing protein</fullName>
    </recommendedName>
</protein>
<evidence type="ECO:0008006" key="3">
    <source>
        <dbReference type="Google" id="ProtNLM"/>
    </source>
</evidence>
<accession>A0A7C8PZE7</accession>
<dbReference type="EMBL" id="JAABOE010000021">
    <property type="protein sequence ID" value="KAF3185334.1"/>
    <property type="molecule type" value="Genomic_DNA"/>
</dbReference>
<evidence type="ECO:0000313" key="2">
    <source>
        <dbReference type="Proteomes" id="UP000479691"/>
    </source>
</evidence>